<dbReference type="SUPFAM" id="SSF56935">
    <property type="entry name" value="Porins"/>
    <property type="match status" value="1"/>
</dbReference>
<name>A0A2U1JQ06_9FLAO</name>
<evidence type="ECO:0000259" key="2">
    <source>
        <dbReference type="Pfam" id="PF07715"/>
    </source>
</evidence>
<dbReference type="AlphaFoldDB" id="A0A2U1JQ06"/>
<dbReference type="OrthoDB" id="9803050at2"/>
<dbReference type="Proteomes" id="UP000245449">
    <property type="component" value="Unassembled WGS sequence"/>
</dbReference>
<protein>
    <submittedName>
        <fullName evidence="3">TonB-dependent receptor</fullName>
    </submittedName>
</protein>
<keyword evidence="1" id="KW-0732">Signal</keyword>
<dbReference type="Gene3D" id="2.170.130.10">
    <property type="entry name" value="TonB-dependent receptor, plug domain"/>
    <property type="match status" value="1"/>
</dbReference>
<organism evidence="3 4">
    <name type="scientific">Flavobacterium psychrotolerans</name>
    <dbReference type="NCBI Taxonomy" id="2169410"/>
    <lineage>
        <taxon>Bacteria</taxon>
        <taxon>Pseudomonadati</taxon>
        <taxon>Bacteroidota</taxon>
        <taxon>Flavobacteriia</taxon>
        <taxon>Flavobacteriales</taxon>
        <taxon>Flavobacteriaceae</taxon>
        <taxon>Flavobacterium</taxon>
    </lineage>
</organism>
<gene>
    <name evidence="3" type="ORF">DB895_00570</name>
</gene>
<dbReference type="Pfam" id="PF13715">
    <property type="entry name" value="CarbopepD_reg_2"/>
    <property type="match status" value="1"/>
</dbReference>
<accession>A0A2U1JQ06</accession>
<keyword evidence="4" id="KW-1185">Reference proteome</keyword>
<dbReference type="InterPro" id="IPR037066">
    <property type="entry name" value="Plug_dom_sf"/>
</dbReference>
<reference evidence="3 4" key="1">
    <citation type="submission" date="2018-04" db="EMBL/GenBank/DDBJ databases">
        <title>Flavobacterium sp. nov., isolated from glacier ice.</title>
        <authorList>
            <person name="Liu Q."/>
            <person name="Xin Y.-H."/>
        </authorList>
    </citation>
    <scope>NUCLEOTIDE SEQUENCE [LARGE SCALE GENOMIC DNA]</scope>
    <source>
        <strain evidence="3 4">RB1R5</strain>
    </source>
</reference>
<dbReference type="SUPFAM" id="SSF49464">
    <property type="entry name" value="Carboxypeptidase regulatory domain-like"/>
    <property type="match status" value="1"/>
</dbReference>
<evidence type="ECO:0000313" key="4">
    <source>
        <dbReference type="Proteomes" id="UP000245449"/>
    </source>
</evidence>
<dbReference type="RefSeq" id="WP_116723398.1">
    <property type="nucleotide sequence ID" value="NZ_QCZI01000001.1"/>
</dbReference>
<proteinExistence type="predicted"/>
<evidence type="ECO:0000313" key="3">
    <source>
        <dbReference type="EMBL" id="PWA07251.1"/>
    </source>
</evidence>
<evidence type="ECO:0000256" key="1">
    <source>
        <dbReference type="SAM" id="SignalP"/>
    </source>
</evidence>
<sequence>MFFLKRNYTLLICFVFALSAFAQERDKAIPLKTILQTIEKEHHVIFNYIDTEIVSYIIPPPKSTLTLNEKINYLQNKTNLSFENINNQFITVFNKSESDSTLICGHIFSRIDNSPLENANIQIGRGNTTVSDKKGYFELKNENSNEIVVSFIGFTTIKITIPNLQNQDCITIYLEQEISELDDITTNHFLTSGISKTLNGTYEIKPKKLGLLPGLIESDVLQTLQQIPGINSADESVANINVRGGTHDQNLFLWNGIKMYQTGHFFGLISAFNPNLAHTVSIYKNGTSAFYGESVSSVVDISSDTRDFEKNSFGAGINLINADVYSKFYSSKKGFFEISARRSITDLVETPTYKQYFDKAFQNTTISNFSNQQNVNYTNDEKFYFSDVTVKYSQKIGLKNHFTVDFISINDRLNVYQTNTINSNYQSENNTLYQKNYGGNLSWERNWNTQNTSKINTYSSSYELDAKKNKIQDNQIVKQENKILDNGIKLENHHVISSKFTFNNGYQFSEIGASNLDEVNSPSFYRRNKSVLRIHALVLEGKYNDTISKVSLNAGIRINYIEQFNRYLFEPRLQFNYGIFEYLNLEILGEFKSQNCFQIIDLQKDYFGIEKRRWILANNTTIPIQRSKQASISLTFAKNNWLITLENYYKKVSGINSSGQGFQNQLEFEKINGDYEVFGTEILLQKKIDHFISWISYTYNDNNYYFPNFIHPSFSNNFKMDHVITWAGIYEKDNLKIALGSKWYSGRPETTPVNDKINNSNPSNPTIEYNSPNNKHLEPFFQINFSTTYKWKNQNGIQYKLGFSILNVLNKQNEISEYYRINTASNSIEDVKTLALLRTPNLSFRVNF</sequence>
<dbReference type="InterPro" id="IPR008969">
    <property type="entry name" value="CarboxyPept-like_regulatory"/>
</dbReference>
<feature type="signal peptide" evidence="1">
    <location>
        <begin position="1"/>
        <end position="22"/>
    </location>
</feature>
<keyword evidence="3" id="KW-0675">Receptor</keyword>
<dbReference type="InterPro" id="IPR012910">
    <property type="entry name" value="Plug_dom"/>
</dbReference>
<dbReference type="EMBL" id="QCZI01000001">
    <property type="protein sequence ID" value="PWA07251.1"/>
    <property type="molecule type" value="Genomic_DNA"/>
</dbReference>
<dbReference type="Pfam" id="PF07715">
    <property type="entry name" value="Plug"/>
    <property type="match status" value="1"/>
</dbReference>
<comment type="caution">
    <text evidence="3">The sequence shown here is derived from an EMBL/GenBank/DDBJ whole genome shotgun (WGS) entry which is preliminary data.</text>
</comment>
<feature type="domain" description="TonB-dependent receptor plug" evidence="2">
    <location>
        <begin position="218"/>
        <end position="294"/>
    </location>
</feature>
<feature type="chain" id="PRO_5015589380" evidence="1">
    <location>
        <begin position="23"/>
        <end position="848"/>
    </location>
</feature>